<evidence type="ECO:0000256" key="2">
    <source>
        <dbReference type="SAM" id="Phobius"/>
    </source>
</evidence>
<feature type="region of interest" description="Disordered" evidence="1">
    <location>
        <begin position="65"/>
        <end position="87"/>
    </location>
</feature>
<proteinExistence type="predicted"/>
<comment type="caution">
    <text evidence="3">The sequence shown here is derived from an EMBL/GenBank/DDBJ whole genome shotgun (WGS) entry which is preliminary data.</text>
</comment>
<evidence type="ECO:0000256" key="1">
    <source>
        <dbReference type="SAM" id="MobiDB-lite"/>
    </source>
</evidence>
<name>A0A5B7GTR1_PORTR</name>
<dbReference type="Proteomes" id="UP000324222">
    <property type="component" value="Unassembled WGS sequence"/>
</dbReference>
<keyword evidence="4" id="KW-1185">Reference proteome</keyword>
<keyword evidence="2" id="KW-1133">Transmembrane helix</keyword>
<feature type="transmembrane region" description="Helical" evidence="2">
    <location>
        <begin position="23"/>
        <end position="46"/>
    </location>
</feature>
<evidence type="ECO:0000313" key="4">
    <source>
        <dbReference type="Proteomes" id="UP000324222"/>
    </source>
</evidence>
<accession>A0A5B7GTR1</accession>
<protein>
    <submittedName>
        <fullName evidence="3">Uncharacterized protein</fullName>
    </submittedName>
</protein>
<sequence length="87" mass="9304">MERVSGESKVPRPFSLETQTCCFLHATATCCVPVFVYFLLTALLLIKGVDSQRVLTAATSVAQVQGSSDKPNARDPLHAGCNAYTGN</sequence>
<keyword evidence="2" id="KW-0472">Membrane</keyword>
<reference evidence="3 4" key="1">
    <citation type="submission" date="2019-05" db="EMBL/GenBank/DDBJ databases">
        <title>Another draft genome of Portunus trituberculatus and its Hox gene families provides insights of decapod evolution.</title>
        <authorList>
            <person name="Jeong J.-H."/>
            <person name="Song I."/>
            <person name="Kim S."/>
            <person name="Choi T."/>
            <person name="Kim D."/>
            <person name="Ryu S."/>
            <person name="Kim W."/>
        </authorList>
    </citation>
    <scope>NUCLEOTIDE SEQUENCE [LARGE SCALE GENOMIC DNA]</scope>
    <source>
        <tissue evidence="3">Muscle</tissue>
    </source>
</reference>
<evidence type="ECO:0000313" key="3">
    <source>
        <dbReference type="EMBL" id="MPC59954.1"/>
    </source>
</evidence>
<gene>
    <name evidence="3" type="ORF">E2C01_053987</name>
</gene>
<keyword evidence="2" id="KW-0812">Transmembrane</keyword>
<dbReference type="AlphaFoldDB" id="A0A5B7GTR1"/>
<organism evidence="3 4">
    <name type="scientific">Portunus trituberculatus</name>
    <name type="common">Swimming crab</name>
    <name type="synonym">Neptunus trituberculatus</name>
    <dbReference type="NCBI Taxonomy" id="210409"/>
    <lineage>
        <taxon>Eukaryota</taxon>
        <taxon>Metazoa</taxon>
        <taxon>Ecdysozoa</taxon>
        <taxon>Arthropoda</taxon>
        <taxon>Crustacea</taxon>
        <taxon>Multicrustacea</taxon>
        <taxon>Malacostraca</taxon>
        <taxon>Eumalacostraca</taxon>
        <taxon>Eucarida</taxon>
        <taxon>Decapoda</taxon>
        <taxon>Pleocyemata</taxon>
        <taxon>Brachyura</taxon>
        <taxon>Eubrachyura</taxon>
        <taxon>Portunoidea</taxon>
        <taxon>Portunidae</taxon>
        <taxon>Portuninae</taxon>
        <taxon>Portunus</taxon>
    </lineage>
</organism>
<dbReference type="EMBL" id="VSRR010017021">
    <property type="protein sequence ID" value="MPC59954.1"/>
    <property type="molecule type" value="Genomic_DNA"/>
</dbReference>